<evidence type="ECO:0000256" key="12">
    <source>
        <dbReference type="ARBA" id="ARBA00022777"/>
    </source>
</evidence>
<evidence type="ECO:0000256" key="19">
    <source>
        <dbReference type="ARBA" id="ARBA00023264"/>
    </source>
</evidence>
<keyword evidence="14 23" id="KW-0460">Magnesium</keyword>
<evidence type="ECO:0000256" key="9">
    <source>
        <dbReference type="ARBA" id="ARBA00022692"/>
    </source>
</evidence>
<keyword evidence="18" id="KW-0594">Phospholipid biosynthesis</keyword>
<evidence type="ECO:0000256" key="11">
    <source>
        <dbReference type="ARBA" id="ARBA00022741"/>
    </source>
</evidence>
<evidence type="ECO:0000256" key="8">
    <source>
        <dbReference type="ARBA" id="ARBA00022679"/>
    </source>
</evidence>
<keyword evidence="5" id="KW-1003">Cell membrane</keyword>
<evidence type="ECO:0000256" key="17">
    <source>
        <dbReference type="ARBA" id="ARBA00023136"/>
    </source>
</evidence>
<feature type="binding site" evidence="22">
    <location>
        <begin position="96"/>
        <end position="97"/>
    </location>
    <ligand>
        <name>ATP</name>
        <dbReference type="ChEBI" id="CHEBI:30616"/>
    </ligand>
</feature>
<evidence type="ECO:0000256" key="18">
    <source>
        <dbReference type="ARBA" id="ARBA00023209"/>
    </source>
</evidence>
<reference evidence="25 26" key="1">
    <citation type="journal article" date="2016" name="Syst. Appl. Microbiol.">
        <title>Vibrio bivalvicida sp. nov., a novel larval pathogen for bivalve molluscs reared in a hatchery.</title>
        <authorList>
            <person name="Dubert J."/>
            <person name="Romalde J.L."/>
            <person name="Prado S."/>
            <person name="Barja J.L."/>
        </authorList>
    </citation>
    <scope>NUCLEOTIDE SEQUENCE [LARGE SCALE GENOMIC DNA]</scope>
    <source>
        <strain evidence="25 26">605</strain>
    </source>
</reference>
<evidence type="ECO:0000256" key="13">
    <source>
        <dbReference type="ARBA" id="ARBA00022840"/>
    </source>
</evidence>
<comment type="caution">
    <text evidence="25">The sequence shown here is derived from an EMBL/GenBank/DDBJ whole genome shotgun (WGS) entry which is preliminary data.</text>
</comment>
<accession>A0A177Y1F1</accession>
<evidence type="ECO:0000256" key="24">
    <source>
        <dbReference type="RuleBase" id="RU363065"/>
    </source>
</evidence>
<feature type="active site" description="Proton acceptor" evidence="20">
    <location>
        <position position="71"/>
    </location>
</feature>
<dbReference type="GO" id="GO:0006654">
    <property type="term" value="P:phosphatidic acid biosynthetic process"/>
    <property type="evidence" value="ECO:0007669"/>
    <property type="project" value="InterPro"/>
</dbReference>
<feature type="binding site" evidence="22">
    <location>
        <position position="18"/>
    </location>
    <ligand>
        <name>ATP</name>
        <dbReference type="ChEBI" id="CHEBI:30616"/>
    </ligand>
</feature>
<comment type="subcellular location">
    <subcellularLocation>
        <location evidence="1 24">Cell inner membrane</location>
        <topology evidence="1 24">Multi-pass membrane protein</topology>
    </subcellularLocation>
</comment>
<evidence type="ECO:0000256" key="15">
    <source>
        <dbReference type="ARBA" id="ARBA00022989"/>
    </source>
</evidence>
<dbReference type="Pfam" id="PF01219">
    <property type="entry name" value="DAGK_prokar"/>
    <property type="match status" value="1"/>
</dbReference>
<keyword evidence="9 24" id="KW-0812">Transmembrane</keyword>
<evidence type="ECO:0000313" key="26">
    <source>
        <dbReference type="Proteomes" id="UP000078406"/>
    </source>
</evidence>
<protein>
    <recommendedName>
        <fullName evidence="4 24">Diacylglycerol kinase</fullName>
        <ecNumber evidence="3 24">2.7.1.107</ecNumber>
    </recommendedName>
</protein>
<feature type="binding site" evidence="21">
    <location>
        <position position="11"/>
    </location>
    <ligand>
        <name>substrate</name>
    </ligand>
</feature>
<evidence type="ECO:0000256" key="16">
    <source>
        <dbReference type="ARBA" id="ARBA00023098"/>
    </source>
</evidence>
<evidence type="ECO:0000256" key="20">
    <source>
        <dbReference type="PIRSR" id="PIRSR600829-1"/>
    </source>
</evidence>
<dbReference type="GO" id="GO:0046872">
    <property type="term" value="F:metal ion binding"/>
    <property type="evidence" value="ECO:0007669"/>
    <property type="project" value="UniProtKB-KW"/>
</dbReference>
<keyword evidence="15 24" id="KW-1133">Transmembrane helix</keyword>
<evidence type="ECO:0000256" key="10">
    <source>
        <dbReference type="ARBA" id="ARBA00022723"/>
    </source>
</evidence>
<comment type="catalytic activity">
    <reaction evidence="24">
        <text>a 1,2-diacyl-sn-glycerol + ATP = a 1,2-diacyl-sn-glycero-3-phosphate + ADP + H(+)</text>
        <dbReference type="Rhea" id="RHEA:10272"/>
        <dbReference type="ChEBI" id="CHEBI:15378"/>
        <dbReference type="ChEBI" id="CHEBI:17815"/>
        <dbReference type="ChEBI" id="CHEBI:30616"/>
        <dbReference type="ChEBI" id="CHEBI:58608"/>
        <dbReference type="ChEBI" id="CHEBI:456216"/>
        <dbReference type="EC" id="2.7.1.107"/>
    </reaction>
</comment>
<evidence type="ECO:0000313" key="25">
    <source>
        <dbReference type="EMBL" id="OAJ94315.1"/>
    </source>
</evidence>
<feature type="binding site" evidence="22">
    <location>
        <position position="78"/>
    </location>
    <ligand>
        <name>ATP</name>
        <dbReference type="ChEBI" id="CHEBI:30616"/>
    </ligand>
</feature>
<gene>
    <name evidence="25" type="ORF">APB76_10120</name>
</gene>
<dbReference type="InterPro" id="IPR033718">
    <property type="entry name" value="DAGK_prok"/>
</dbReference>
<dbReference type="EMBL" id="LLEI02000027">
    <property type="protein sequence ID" value="OAJ94315.1"/>
    <property type="molecule type" value="Genomic_DNA"/>
</dbReference>
<feature type="binding site" evidence="21">
    <location>
        <position position="100"/>
    </location>
    <ligand>
        <name>substrate</name>
    </ligand>
</feature>
<evidence type="ECO:0000256" key="22">
    <source>
        <dbReference type="PIRSR" id="PIRSR600829-3"/>
    </source>
</evidence>
<keyword evidence="8 24" id="KW-0808">Transferase</keyword>
<organism evidence="25 26">
    <name type="scientific">Vibrio bivalvicida</name>
    <dbReference type="NCBI Taxonomy" id="1276888"/>
    <lineage>
        <taxon>Bacteria</taxon>
        <taxon>Pseudomonadati</taxon>
        <taxon>Pseudomonadota</taxon>
        <taxon>Gammaproteobacteria</taxon>
        <taxon>Vibrionales</taxon>
        <taxon>Vibrionaceae</taxon>
        <taxon>Vibrio</taxon>
        <taxon>Vibrio oreintalis group</taxon>
    </lineage>
</organism>
<evidence type="ECO:0000256" key="7">
    <source>
        <dbReference type="ARBA" id="ARBA00022519"/>
    </source>
</evidence>
<dbReference type="PANTHER" id="PTHR34299">
    <property type="entry name" value="DIACYLGLYCEROL KINASE"/>
    <property type="match status" value="1"/>
</dbReference>
<evidence type="ECO:0000256" key="1">
    <source>
        <dbReference type="ARBA" id="ARBA00004429"/>
    </source>
</evidence>
<evidence type="ECO:0000256" key="2">
    <source>
        <dbReference type="ARBA" id="ARBA00005967"/>
    </source>
</evidence>
<keyword evidence="17 24" id="KW-0472">Membrane</keyword>
<comment type="similarity">
    <text evidence="2 24">Belongs to the bacterial diacylglycerol kinase family.</text>
</comment>
<feature type="binding site" evidence="21">
    <location>
        <position position="71"/>
    </location>
    <ligand>
        <name>substrate</name>
    </ligand>
</feature>
<evidence type="ECO:0000256" key="6">
    <source>
        <dbReference type="ARBA" id="ARBA00022516"/>
    </source>
</evidence>
<keyword evidence="19 24" id="KW-1208">Phospholipid metabolism</keyword>
<feature type="binding site" evidence="21">
    <location>
        <position position="57"/>
    </location>
    <ligand>
        <name>substrate</name>
    </ligand>
</feature>
<keyword evidence="13 22" id="KW-0067">ATP-binding</keyword>
<evidence type="ECO:0000256" key="14">
    <source>
        <dbReference type="ARBA" id="ARBA00022842"/>
    </source>
</evidence>
<feature type="transmembrane region" description="Helical" evidence="24">
    <location>
        <begin position="32"/>
        <end position="51"/>
    </location>
</feature>
<keyword evidence="11 22" id="KW-0547">Nucleotide-binding</keyword>
<feature type="binding site" evidence="21">
    <location>
        <begin position="32"/>
        <end position="36"/>
    </location>
    <ligand>
        <name>substrate</name>
    </ligand>
</feature>
<dbReference type="RefSeq" id="WP_054963398.1">
    <property type="nucleotide sequence ID" value="NZ_LLEI02000027.1"/>
</dbReference>
<evidence type="ECO:0000256" key="4">
    <source>
        <dbReference type="ARBA" id="ARBA00017575"/>
    </source>
</evidence>
<dbReference type="CDD" id="cd14264">
    <property type="entry name" value="DAGK_IM"/>
    <property type="match status" value="1"/>
</dbReference>
<feature type="binding site" evidence="23">
    <location>
        <position position="30"/>
    </location>
    <ligand>
        <name>a divalent metal cation</name>
        <dbReference type="ChEBI" id="CHEBI:60240"/>
    </ligand>
</feature>
<dbReference type="GO" id="GO:0005524">
    <property type="term" value="F:ATP binding"/>
    <property type="evidence" value="ECO:0007669"/>
    <property type="project" value="UniProtKB-KW"/>
</dbReference>
<dbReference type="AlphaFoldDB" id="A0A177Y1F1"/>
<dbReference type="InterPro" id="IPR000829">
    <property type="entry name" value="DAGK"/>
</dbReference>
<dbReference type="EC" id="2.7.1.107" evidence="3 24"/>
<keyword evidence="12 24" id="KW-0418">Kinase</keyword>
<keyword evidence="10 23" id="KW-0479">Metal-binding</keyword>
<feature type="transmembrane region" description="Helical" evidence="24">
    <location>
        <begin position="101"/>
        <end position="119"/>
    </location>
</feature>
<keyword evidence="7 24" id="KW-0997">Cell inner membrane</keyword>
<feature type="transmembrane region" description="Helical" evidence="24">
    <location>
        <begin position="58"/>
        <end position="81"/>
    </location>
</feature>
<name>A0A177Y1F1_9VIBR</name>
<dbReference type="Gene3D" id="1.10.287.3610">
    <property type="match status" value="1"/>
</dbReference>
<evidence type="ECO:0000256" key="23">
    <source>
        <dbReference type="PIRSR" id="PIRSR600829-4"/>
    </source>
</evidence>
<evidence type="ECO:0000256" key="3">
    <source>
        <dbReference type="ARBA" id="ARBA00012133"/>
    </source>
</evidence>
<feature type="binding site" evidence="22">
    <location>
        <position position="30"/>
    </location>
    <ligand>
        <name>ATP</name>
        <dbReference type="ChEBI" id="CHEBI:30616"/>
    </ligand>
</feature>
<dbReference type="GO" id="GO:0004143">
    <property type="term" value="F:ATP-dependent diacylglycerol kinase activity"/>
    <property type="evidence" value="ECO:0007669"/>
    <property type="project" value="UniProtKB-EC"/>
</dbReference>
<dbReference type="GO" id="GO:0005886">
    <property type="term" value="C:plasma membrane"/>
    <property type="evidence" value="ECO:0007669"/>
    <property type="project" value="UniProtKB-SubCell"/>
</dbReference>
<comment type="function">
    <text evidence="24">Catalyzes the ATP-dependent phosphorylation of sn-l,2-diacylglycerol (DAG) to phosphatidic acid. Involved in the recycling of diacylglycerol produced as a by-product during membrane-derived oligosaccharide (MDO) biosynthesis.</text>
</comment>
<feature type="binding site" evidence="22">
    <location>
        <position position="11"/>
    </location>
    <ligand>
        <name>ATP</name>
        <dbReference type="ChEBI" id="CHEBI:30616"/>
    </ligand>
</feature>
<evidence type="ECO:0000256" key="5">
    <source>
        <dbReference type="ARBA" id="ARBA00022475"/>
    </source>
</evidence>
<feature type="binding site" evidence="23">
    <location>
        <position position="78"/>
    </location>
    <ligand>
        <name>a divalent metal cation</name>
        <dbReference type="ChEBI" id="CHEBI:60240"/>
    </ligand>
</feature>
<dbReference type="PANTHER" id="PTHR34299:SF1">
    <property type="entry name" value="DIACYLGLYCEROL KINASE"/>
    <property type="match status" value="1"/>
</dbReference>
<keyword evidence="16 24" id="KW-0443">Lipid metabolism</keyword>
<dbReference type="Proteomes" id="UP000078406">
    <property type="component" value="Unassembled WGS sequence"/>
</dbReference>
<comment type="cofactor">
    <cofactor evidence="23">
        <name>Mg(2+)</name>
        <dbReference type="ChEBI" id="CHEBI:18420"/>
    </cofactor>
    <text evidence="23">Mn(2+), Zn(2+), Cd(2+) and Co(2+) support activity to lesser extents.</text>
</comment>
<sequence>MPHKTLHGLKRLKNATRYSYQGLKATFKHEPAFQEEILLAAIMIPAACFIGETQWERILLIATVALVLIAELFNSAIEAVVDRVGTDHHELSGRAKDIGSAAVMVTMLLTGYVWLDILVL</sequence>
<dbReference type="InterPro" id="IPR036945">
    <property type="entry name" value="DAGK_sf"/>
</dbReference>
<evidence type="ECO:0000256" key="21">
    <source>
        <dbReference type="PIRSR" id="PIRSR600829-2"/>
    </source>
</evidence>
<proteinExistence type="inferred from homology"/>
<keyword evidence="6" id="KW-0444">Lipid biosynthesis</keyword>